<gene>
    <name evidence="6" type="ORF">AVDCRST_MAG33-485</name>
</gene>
<dbReference type="PROSITE" id="PS51257">
    <property type="entry name" value="PROKAR_LIPOPROTEIN"/>
    <property type="match status" value="1"/>
</dbReference>
<dbReference type="GO" id="GO:0015888">
    <property type="term" value="P:thiamine transport"/>
    <property type="evidence" value="ECO:0007669"/>
    <property type="project" value="TreeGrafter"/>
</dbReference>
<evidence type="ECO:0000256" key="4">
    <source>
        <dbReference type="ARBA" id="ARBA00022764"/>
    </source>
</evidence>
<dbReference type="InterPro" id="IPR006311">
    <property type="entry name" value="TAT_signal"/>
</dbReference>
<keyword evidence="2" id="KW-0813">Transport</keyword>
<dbReference type="SUPFAM" id="SSF53850">
    <property type="entry name" value="Periplasmic binding protein-like II"/>
    <property type="match status" value="1"/>
</dbReference>
<comment type="subcellular location">
    <subcellularLocation>
        <location evidence="1">Periplasm</location>
    </subcellularLocation>
</comment>
<evidence type="ECO:0000256" key="3">
    <source>
        <dbReference type="ARBA" id="ARBA00022729"/>
    </source>
</evidence>
<organism evidence="6">
    <name type="scientific">uncultured Thermomicrobiales bacterium</name>
    <dbReference type="NCBI Taxonomy" id="1645740"/>
    <lineage>
        <taxon>Bacteria</taxon>
        <taxon>Pseudomonadati</taxon>
        <taxon>Thermomicrobiota</taxon>
        <taxon>Thermomicrobia</taxon>
        <taxon>Thermomicrobiales</taxon>
        <taxon>environmental samples</taxon>
    </lineage>
</organism>
<accession>A0A6J4UEV9</accession>
<evidence type="ECO:0000256" key="5">
    <source>
        <dbReference type="SAM" id="MobiDB-lite"/>
    </source>
</evidence>
<dbReference type="Pfam" id="PF13416">
    <property type="entry name" value="SBP_bac_8"/>
    <property type="match status" value="1"/>
</dbReference>
<dbReference type="GO" id="GO:0030976">
    <property type="term" value="F:thiamine pyrophosphate binding"/>
    <property type="evidence" value="ECO:0007669"/>
    <property type="project" value="TreeGrafter"/>
</dbReference>
<evidence type="ECO:0000313" key="6">
    <source>
        <dbReference type="EMBL" id="CAA9546251.1"/>
    </source>
</evidence>
<evidence type="ECO:0008006" key="7">
    <source>
        <dbReference type="Google" id="ProtNLM"/>
    </source>
</evidence>
<dbReference type="Gene3D" id="3.40.190.10">
    <property type="entry name" value="Periplasmic binding protein-like II"/>
    <property type="match status" value="2"/>
</dbReference>
<dbReference type="PROSITE" id="PS51318">
    <property type="entry name" value="TAT"/>
    <property type="match status" value="1"/>
</dbReference>
<dbReference type="EMBL" id="CADCWK010000038">
    <property type="protein sequence ID" value="CAA9546251.1"/>
    <property type="molecule type" value="Genomic_DNA"/>
</dbReference>
<reference evidence="6" key="1">
    <citation type="submission" date="2020-02" db="EMBL/GenBank/DDBJ databases">
        <authorList>
            <person name="Meier V. D."/>
        </authorList>
    </citation>
    <scope>NUCLEOTIDE SEQUENCE</scope>
    <source>
        <strain evidence="6">AVDCRST_MAG33</strain>
    </source>
</reference>
<dbReference type="AlphaFoldDB" id="A0A6J4UEV9"/>
<dbReference type="PANTHER" id="PTHR30006:SF3">
    <property type="entry name" value="THIAMINE-BINDING PERIPLASMIC PROTEIN"/>
    <property type="match status" value="1"/>
</dbReference>
<keyword evidence="4" id="KW-0574">Periplasm</keyword>
<proteinExistence type="predicted"/>
<dbReference type="PANTHER" id="PTHR30006">
    <property type="entry name" value="THIAMINE-BINDING PERIPLASMIC PROTEIN-RELATED"/>
    <property type="match status" value="1"/>
</dbReference>
<keyword evidence="3" id="KW-0732">Signal</keyword>
<evidence type="ECO:0000256" key="2">
    <source>
        <dbReference type="ARBA" id="ARBA00022448"/>
    </source>
</evidence>
<feature type="region of interest" description="Disordered" evidence="5">
    <location>
        <begin position="34"/>
        <end position="54"/>
    </location>
</feature>
<dbReference type="InterPro" id="IPR006059">
    <property type="entry name" value="SBP"/>
</dbReference>
<dbReference type="GO" id="GO:0030288">
    <property type="term" value="C:outer membrane-bounded periplasmic space"/>
    <property type="evidence" value="ECO:0007669"/>
    <property type="project" value="TreeGrafter"/>
</dbReference>
<protein>
    <recommendedName>
        <fullName evidence="7">ABC transporter, periplasmic spermidine putrescine-binding protein PotD</fullName>
    </recommendedName>
</protein>
<name>A0A6J4UEV9_9BACT</name>
<sequence length="412" mass="44301">MRTERSGPDPLSRRSLLRAASGMAATAGALTLSGCGGGNGADPTPEPTPSPTAPVVVTPTSVPALIATPLAAYQDPERWRGRTLTVATPGGAYQEAQASAYFTPFQEATGARLSVEVVDIGRLREQVDNEETVWDACCVPTEDVIQLGRDGYLTPIDYGVVDATALFADRDIAMQHGVVVDLYATTMAYGAGSAEVPGTWADFWETSRFGGLRALRRTPVGTLEFALLADGVAFADLYPLDTDRAFASLERIFPDVLAWYEDAQQPVQLVLSGEVGLAAAWNVRILAPDIAGRVLAQWTGGMLSGDSWTVPTGAANADVAMDFINYATRSVPQANFCNILPFGPVNPRALPLLPPERLSVIPTSDALRDLQFTENWAYWTDQREVLTERFEAWLVRDRSGSTPPATPAAIRR</sequence>
<evidence type="ECO:0000256" key="1">
    <source>
        <dbReference type="ARBA" id="ARBA00004418"/>
    </source>
</evidence>
<dbReference type="GO" id="GO:0030975">
    <property type="term" value="F:thiamine binding"/>
    <property type="evidence" value="ECO:0007669"/>
    <property type="project" value="TreeGrafter"/>
</dbReference>